<dbReference type="InterPro" id="IPR034904">
    <property type="entry name" value="FSCA_dom_sf"/>
</dbReference>
<evidence type="ECO:0000313" key="2">
    <source>
        <dbReference type="EMBL" id="ATX78541.1"/>
    </source>
</evidence>
<dbReference type="AlphaFoldDB" id="A0A2K8KYG7"/>
<gene>
    <name evidence="2" type="ORF">Ga0123461_0088</name>
</gene>
<dbReference type="KEGG" id="maes:Ga0123461_0088"/>
<evidence type="ECO:0000259" key="1">
    <source>
        <dbReference type="Pfam" id="PF01883"/>
    </source>
</evidence>
<dbReference type="InterPro" id="IPR052339">
    <property type="entry name" value="Fe-S_Maturation_MIP18"/>
</dbReference>
<dbReference type="OrthoDB" id="9805360at2"/>
<dbReference type="RefSeq" id="WP_100276540.1">
    <property type="nucleotide sequence ID" value="NZ_CP018799.1"/>
</dbReference>
<dbReference type="Gene3D" id="3.30.300.130">
    <property type="entry name" value="Fe-S cluster assembly (FSCA)"/>
    <property type="match status" value="1"/>
</dbReference>
<dbReference type="Pfam" id="PF01883">
    <property type="entry name" value="FeS_assembly_P"/>
    <property type="match status" value="1"/>
</dbReference>
<dbReference type="InterPro" id="IPR002744">
    <property type="entry name" value="MIP18-like"/>
</dbReference>
<organism evidence="2 3">
    <name type="scientific">Mariprofundus aestuarium</name>
    <dbReference type="NCBI Taxonomy" id="1921086"/>
    <lineage>
        <taxon>Bacteria</taxon>
        <taxon>Pseudomonadati</taxon>
        <taxon>Pseudomonadota</taxon>
        <taxon>Candidatius Mariprofundia</taxon>
        <taxon>Mariprofundales</taxon>
        <taxon>Mariprofundaceae</taxon>
        <taxon>Mariprofundus</taxon>
    </lineage>
</organism>
<dbReference type="Proteomes" id="UP000231701">
    <property type="component" value="Chromosome"/>
</dbReference>
<proteinExistence type="predicted"/>
<feature type="domain" description="MIP18 family-like" evidence="1">
    <location>
        <begin position="90"/>
        <end position="166"/>
    </location>
</feature>
<dbReference type="SUPFAM" id="SSF117916">
    <property type="entry name" value="Fe-S cluster assembly (FSCA) domain-like"/>
    <property type="match status" value="1"/>
</dbReference>
<dbReference type="PANTHER" id="PTHR42831">
    <property type="entry name" value="FE-S PROTEIN MATURATION AUXILIARY FACTOR YITW"/>
    <property type="match status" value="1"/>
</dbReference>
<name>A0A2K8KYG7_MARES</name>
<keyword evidence="3" id="KW-1185">Reference proteome</keyword>
<accession>A0A2K8KYG7</accession>
<dbReference type="EMBL" id="CP018799">
    <property type="protein sequence ID" value="ATX78541.1"/>
    <property type="molecule type" value="Genomic_DNA"/>
</dbReference>
<protein>
    <submittedName>
        <fullName evidence="2">Putative FeS assembly SUF system protein SufT</fullName>
    </submittedName>
</protein>
<dbReference type="InterPro" id="IPR017776">
    <property type="entry name" value="FeS_assembly_SufT_put"/>
</dbReference>
<reference evidence="2 3" key="1">
    <citation type="submission" date="2016-12" db="EMBL/GenBank/DDBJ databases">
        <title>Isolation and genomic insights into novel planktonic Zetaproteobacteria from stratified waters of the Chesapeake Bay.</title>
        <authorList>
            <person name="McAllister S.M."/>
            <person name="Kato S."/>
            <person name="Chan C.S."/>
            <person name="Chiu B.K."/>
            <person name="Field E.K."/>
        </authorList>
    </citation>
    <scope>NUCLEOTIDE SEQUENCE [LARGE SCALE GENOMIC DNA]</scope>
    <source>
        <strain evidence="2 3">CP-5</strain>
    </source>
</reference>
<dbReference type="PANTHER" id="PTHR42831:SF1">
    <property type="entry name" value="FE-S PROTEIN MATURATION AUXILIARY FACTOR YITW"/>
    <property type="match status" value="1"/>
</dbReference>
<dbReference type="NCBIfam" id="TIGR03406">
    <property type="entry name" value="FeS_long_SufT"/>
    <property type="match status" value="1"/>
</dbReference>
<evidence type="ECO:0000313" key="3">
    <source>
        <dbReference type="Proteomes" id="UP000231701"/>
    </source>
</evidence>
<sequence>MNSAGDTLTTTRDVDAILIPLGTPVTIPAGAMVLITQELGGTYTVSVGGNLARIEGKDADALGLGESDEQVAASKASEEEKKPVDGPVDEQDVWNALRTCYDPEIPVNIVDLGLVYDVHVVEDDEGGNHVDIVMTLTAPGCGMGPFIVDDVRLKTLSVDNVSGVEVELVFDPAWDRSMMSDEARLQLGMF</sequence>